<comment type="caution">
    <text evidence="2">The sequence shown here is derived from an EMBL/GenBank/DDBJ whole genome shotgun (WGS) entry which is preliminary data.</text>
</comment>
<protein>
    <recommendedName>
        <fullName evidence="1">RNase H type-1 domain-containing protein</fullName>
    </recommendedName>
</protein>
<gene>
    <name evidence="2" type="ORF">LITE_LOCUS40704</name>
</gene>
<name>A0AAV0PYY7_9ROSI</name>
<feature type="domain" description="RNase H type-1" evidence="1">
    <location>
        <begin position="309"/>
        <end position="402"/>
    </location>
</feature>
<dbReference type="EMBL" id="CAMGYJ010000009">
    <property type="protein sequence ID" value="CAI0476266.1"/>
    <property type="molecule type" value="Genomic_DNA"/>
</dbReference>
<organism evidence="2 3">
    <name type="scientific">Linum tenue</name>
    <dbReference type="NCBI Taxonomy" id="586396"/>
    <lineage>
        <taxon>Eukaryota</taxon>
        <taxon>Viridiplantae</taxon>
        <taxon>Streptophyta</taxon>
        <taxon>Embryophyta</taxon>
        <taxon>Tracheophyta</taxon>
        <taxon>Spermatophyta</taxon>
        <taxon>Magnoliopsida</taxon>
        <taxon>eudicotyledons</taxon>
        <taxon>Gunneridae</taxon>
        <taxon>Pentapetalae</taxon>
        <taxon>rosids</taxon>
        <taxon>fabids</taxon>
        <taxon>Malpighiales</taxon>
        <taxon>Linaceae</taxon>
        <taxon>Linum</taxon>
    </lineage>
</organism>
<reference evidence="2" key="1">
    <citation type="submission" date="2022-08" db="EMBL/GenBank/DDBJ databases">
        <authorList>
            <person name="Gutierrez-Valencia J."/>
        </authorList>
    </citation>
    <scope>NUCLEOTIDE SEQUENCE</scope>
</reference>
<dbReference type="InterPro" id="IPR044730">
    <property type="entry name" value="RNase_H-like_dom_plant"/>
</dbReference>
<evidence type="ECO:0000313" key="2">
    <source>
        <dbReference type="EMBL" id="CAI0476266.1"/>
    </source>
</evidence>
<dbReference type="PANTHER" id="PTHR33116:SF78">
    <property type="entry name" value="OS12G0587133 PROTEIN"/>
    <property type="match status" value="1"/>
</dbReference>
<sequence>MDHKLSTWKAKNLSLAGRVTLAMSVLNAIPSYAMQTSPLPISVCGEIDRKNRGFMWGSQYGKRKTHLVSWETICKPKDQGGLGLRTVRALNIAFMIKISWQMLNNEYDLWVKVLQVKYFHHKNGEITSMKKSMEAPKLNLGEDKTIWGIERDGRFSLKFAYKLAAGALDDEPDKDCKLFWRWKGPNRIKLFLWLVIHDRLFTDHKAHCKWELQPDLTTPFREWLIKNLMDEDNGVKVGIIYWNLWKQRNEEVMEGSTFSHDSLMCRIFAWFTLWIRPLCGSRGVLLERTRFKFDATFHGSLERCAKVQTNGSVLTSSGQTAARGLIRDHLGRCHAAITCNIGSCSITSVELKGAVEGLSLAWKKGFRKVLLKLDSATTIVVMKNSEDDNHCHGLITKEIERMLGLDW</sequence>
<feature type="non-terminal residue" evidence="2">
    <location>
        <position position="407"/>
    </location>
</feature>
<accession>A0AAV0PYY7</accession>
<dbReference type="InterPro" id="IPR036397">
    <property type="entry name" value="RNaseH_sf"/>
</dbReference>
<dbReference type="Gene3D" id="3.30.420.10">
    <property type="entry name" value="Ribonuclease H-like superfamily/Ribonuclease H"/>
    <property type="match status" value="1"/>
</dbReference>
<dbReference type="AlphaFoldDB" id="A0AAV0PYY7"/>
<dbReference type="InterPro" id="IPR002156">
    <property type="entry name" value="RNaseH_domain"/>
</dbReference>
<evidence type="ECO:0000313" key="3">
    <source>
        <dbReference type="Proteomes" id="UP001154282"/>
    </source>
</evidence>
<dbReference type="Pfam" id="PF13456">
    <property type="entry name" value="RVT_3"/>
    <property type="match status" value="1"/>
</dbReference>
<dbReference type="Proteomes" id="UP001154282">
    <property type="component" value="Unassembled WGS sequence"/>
</dbReference>
<evidence type="ECO:0000259" key="1">
    <source>
        <dbReference type="Pfam" id="PF13456"/>
    </source>
</evidence>
<dbReference type="GO" id="GO:0004523">
    <property type="term" value="F:RNA-DNA hybrid ribonuclease activity"/>
    <property type="evidence" value="ECO:0007669"/>
    <property type="project" value="InterPro"/>
</dbReference>
<keyword evidence="3" id="KW-1185">Reference proteome</keyword>
<dbReference type="GO" id="GO:0003676">
    <property type="term" value="F:nucleic acid binding"/>
    <property type="evidence" value="ECO:0007669"/>
    <property type="project" value="InterPro"/>
</dbReference>
<dbReference type="PANTHER" id="PTHR33116">
    <property type="entry name" value="REVERSE TRANSCRIPTASE ZINC-BINDING DOMAIN-CONTAINING PROTEIN-RELATED-RELATED"/>
    <property type="match status" value="1"/>
</dbReference>
<proteinExistence type="predicted"/>
<dbReference type="CDD" id="cd06222">
    <property type="entry name" value="RNase_H_like"/>
    <property type="match status" value="1"/>
</dbReference>